<dbReference type="InterPro" id="IPR050309">
    <property type="entry name" value="Type-B_Carboxylest/Lipase"/>
</dbReference>
<evidence type="ECO:0000313" key="3">
    <source>
        <dbReference type="EMBL" id="PYH97858.1"/>
    </source>
</evidence>
<keyword evidence="4" id="KW-1185">Reference proteome</keyword>
<gene>
    <name evidence="3" type="ORF">BO71DRAFT_346266</name>
</gene>
<evidence type="ECO:0000256" key="1">
    <source>
        <dbReference type="SAM" id="SignalP"/>
    </source>
</evidence>
<feature type="signal peptide" evidence="1">
    <location>
        <begin position="1"/>
        <end position="25"/>
    </location>
</feature>
<dbReference type="OrthoDB" id="408631at2759"/>
<sequence>MPSAGASILVLSIAILTALISPYSPQIYDRVVDKATEYGIPLPAILIFPPTATDAGHKVKYIGSFSAGIDHFQNIFYAEEPAGPRRFAPPVPVRPAKGSVIDATRPGAWCPQGTGDILPFTSRVTNISENCLSLRIARPRGVKTAEKLPVVVYLHGGGHALGSASDILYKPEGLVRESVAAGTPLIYVAINYRLGFFGFATSRALIETGQTNAGLRDQRAALEWVRDNIQVFGGDPTRVTAIGQSVGASDIGLHLLSFNGTQGVPFQQAVMMSGAPGLNFNSDPDLVSSHTANIAKQVGCVKDDDDQSIKTLECLRSIPADVLTNITVAESRDARPPFGEGYFYPTIDNYFLQGRPSEVLRAGKSVKDIPIIASWVTNDGAWYPPPHTASDEEVLSSFGLWLHKLSKSTKKKLLELYPVEDFEHMVRENYDGPISAHYYRAAQMNRDIWFTCPVLDFTWQYVQNKGAKPSQVWLYEHNATRYTPVFEAMGVAMWRVAHLSDIPYVLNNPSLIGGADNSADQLTLSATVSRSIIRFAYDGTPDENSGGAQSWPSAFSGVSEERLSDAYPSRLSIQVFGVPFGSRVVSVSQCSDPGEPTPAEKAVLWERLFNRCEFINSPQMRKEAGV</sequence>
<evidence type="ECO:0000259" key="2">
    <source>
        <dbReference type="Pfam" id="PF00135"/>
    </source>
</evidence>
<reference evidence="3 4" key="1">
    <citation type="submission" date="2018-02" db="EMBL/GenBank/DDBJ databases">
        <title>The genomes of Aspergillus section Nigri reveals drivers in fungal speciation.</title>
        <authorList>
            <consortium name="DOE Joint Genome Institute"/>
            <person name="Vesth T.C."/>
            <person name="Nybo J."/>
            <person name="Theobald S."/>
            <person name="Brandl J."/>
            <person name="Frisvad J.C."/>
            <person name="Nielsen K.F."/>
            <person name="Lyhne E.K."/>
            <person name="Kogle M.E."/>
            <person name="Kuo A."/>
            <person name="Riley R."/>
            <person name="Clum A."/>
            <person name="Nolan M."/>
            <person name="Lipzen A."/>
            <person name="Salamov A."/>
            <person name="Henrissat B."/>
            <person name="Wiebenga A."/>
            <person name="De vries R.P."/>
            <person name="Grigoriev I.V."/>
            <person name="Mortensen U.H."/>
            <person name="Andersen M.R."/>
            <person name="Baker S.E."/>
        </authorList>
    </citation>
    <scope>NUCLEOTIDE SEQUENCE [LARGE SCALE GENOMIC DNA]</scope>
    <source>
        <strain evidence="3 4">CBS 707.79</strain>
    </source>
</reference>
<dbReference type="Gene3D" id="3.40.50.1820">
    <property type="entry name" value="alpha/beta hydrolase"/>
    <property type="match status" value="1"/>
</dbReference>
<keyword evidence="3" id="KW-0378">Hydrolase</keyword>
<dbReference type="EMBL" id="KZ825818">
    <property type="protein sequence ID" value="PYH97858.1"/>
    <property type="molecule type" value="Genomic_DNA"/>
</dbReference>
<name>A0A319EAV6_9EURO</name>
<organism evidence="3 4">
    <name type="scientific">Aspergillus ellipticus CBS 707.79</name>
    <dbReference type="NCBI Taxonomy" id="1448320"/>
    <lineage>
        <taxon>Eukaryota</taxon>
        <taxon>Fungi</taxon>
        <taxon>Dikarya</taxon>
        <taxon>Ascomycota</taxon>
        <taxon>Pezizomycotina</taxon>
        <taxon>Eurotiomycetes</taxon>
        <taxon>Eurotiomycetidae</taxon>
        <taxon>Eurotiales</taxon>
        <taxon>Aspergillaceae</taxon>
        <taxon>Aspergillus</taxon>
        <taxon>Aspergillus subgen. Circumdati</taxon>
    </lineage>
</organism>
<feature type="chain" id="PRO_5016340956" evidence="1">
    <location>
        <begin position="26"/>
        <end position="626"/>
    </location>
</feature>
<keyword evidence="1" id="KW-0732">Signal</keyword>
<dbReference type="Pfam" id="PF00135">
    <property type="entry name" value="COesterase"/>
    <property type="match status" value="1"/>
</dbReference>
<accession>A0A319EAV6</accession>
<dbReference type="Proteomes" id="UP000247810">
    <property type="component" value="Unassembled WGS sequence"/>
</dbReference>
<dbReference type="PANTHER" id="PTHR11559">
    <property type="entry name" value="CARBOXYLESTERASE"/>
    <property type="match status" value="1"/>
</dbReference>
<dbReference type="GO" id="GO:0016787">
    <property type="term" value="F:hydrolase activity"/>
    <property type="evidence" value="ECO:0007669"/>
    <property type="project" value="UniProtKB-KW"/>
</dbReference>
<dbReference type="VEuPathDB" id="FungiDB:BO71DRAFT_346266"/>
<proteinExistence type="predicted"/>
<protein>
    <submittedName>
        <fullName evidence="3">Alpha/beta-hydrolase</fullName>
    </submittedName>
</protein>
<dbReference type="InterPro" id="IPR029058">
    <property type="entry name" value="AB_hydrolase_fold"/>
</dbReference>
<dbReference type="AlphaFoldDB" id="A0A319EAV6"/>
<dbReference type="STRING" id="1448320.A0A319EAV6"/>
<evidence type="ECO:0000313" key="4">
    <source>
        <dbReference type="Proteomes" id="UP000247810"/>
    </source>
</evidence>
<dbReference type="InterPro" id="IPR002018">
    <property type="entry name" value="CarbesteraseB"/>
</dbReference>
<dbReference type="SUPFAM" id="SSF53474">
    <property type="entry name" value="alpha/beta-Hydrolases"/>
    <property type="match status" value="1"/>
</dbReference>
<feature type="domain" description="Carboxylesterase type B" evidence="2">
    <location>
        <begin position="68"/>
        <end position="554"/>
    </location>
</feature>